<sequence length="100" mass="10625">MAELEKVKRVVEKIIPVNEVLFVLDGTTGQNGLAQAQIFNESVGVTGLIVTKLDGSAKGGIAIATEAALDLPIKFIGTGETLTDFARFDSVKYLEDLTSL</sequence>
<dbReference type="GO" id="GO:0005525">
    <property type="term" value="F:GTP binding"/>
    <property type="evidence" value="ECO:0007669"/>
    <property type="project" value="UniProtKB-KW"/>
</dbReference>
<keyword evidence="1" id="KW-0547">Nucleotide-binding</keyword>
<dbReference type="AlphaFoldDB" id="A0A6J6G5P0"/>
<dbReference type="SMART" id="SM00962">
    <property type="entry name" value="SRP54"/>
    <property type="match status" value="1"/>
</dbReference>
<dbReference type="Pfam" id="PF00448">
    <property type="entry name" value="SRP54"/>
    <property type="match status" value="1"/>
</dbReference>
<dbReference type="InterPro" id="IPR027417">
    <property type="entry name" value="P-loop_NTPase"/>
</dbReference>
<evidence type="ECO:0000313" key="4">
    <source>
        <dbReference type="EMBL" id="CAB4596511.1"/>
    </source>
</evidence>
<dbReference type="GO" id="GO:0003924">
    <property type="term" value="F:GTPase activity"/>
    <property type="evidence" value="ECO:0007669"/>
    <property type="project" value="InterPro"/>
</dbReference>
<dbReference type="PANTHER" id="PTHR11564:SF5">
    <property type="entry name" value="SIGNAL RECOGNITION PARTICLE SUBUNIT SRP54"/>
    <property type="match status" value="1"/>
</dbReference>
<feature type="domain" description="SRP54-type proteins GTP-binding" evidence="3">
    <location>
        <begin position="72"/>
        <end position="85"/>
    </location>
</feature>
<dbReference type="InterPro" id="IPR000897">
    <property type="entry name" value="SRP54_GTPase_dom"/>
</dbReference>
<dbReference type="Gene3D" id="3.40.50.300">
    <property type="entry name" value="P-loop containing nucleotide triphosphate hydrolases"/>
    <property type="match status" value="1"/>
</dbReference>
<name>A0A6J6G5P0_9ZZZZ</name>
<gene>
    <name evidence="4" type="ORF">UFOPK1791_00863</name>
</gene>
<organism evidence="4">
    <name type="scientific">freshwater metagenome</name>
    <dbReference type="NCBI Taxonomy" id="449393"/>
    <lineage>
        <taxon>unclassified sequences</taxon>
        <taxon>metagenomes</taxon>
        <taxon>ecological metagenomes</taxon>
    </lineage>
</organism>
<dbReference type="EMBL" id="CAEZUF010000086">
    <property type="protein sequence ID" value="CAB4596511.1"/>
    <property type="molecule type" value="Genomic_DNA"/>
</dbReference>
<accession>A0A6J6G5P0</accession>
<reference evidence="4" key="1">
    <citation type="submission" date="2020-05" db="EMBL/GenBank/DDBJ databases">
        <authorList>
            <person name="Chiriac C."/>
            <person name="Salcher M."/>
            <person name="Ghai R."/>
            <person name="Kavagutti S V."/>
        </authorList>
    </citation>
    <scope>NUCLEOTIDE SEQUENCE</scope>
</reference>
<proteinExistence type="predicted"/>
<dbReference type="SUPFAM" id="SSF52540">
    <property type="entry name" value="P-loop containing nucleoside triphosphate hydrolases"/>
    <property type="match status" value="1"/>
</dbReference>
<keyword evidence="2" id="KW-0342">GTP-binding</keyword>
<dbReference type="GO" id="GO:0006614">
    <property type="term" value="P:SRP-dependent cotranslational protein targeting to membrane"/>
    <property type="evidence" value="ECO:0007669"/>
    <property type="project" value="InterPro"/>
</dbReference>
<dbReference type="PROSITE" id="PS00300">
    <property type="entry name" value="SRP54"/>
    <property type="match status" value="1"/>
</dbReference>
<evidence type="ECO:0000256" key="1">
    <source>
        <dbReference type="ARBA" id="ARBA00022741"/>
    </source>
</evidence>
<dbReference type="InterPro" id="IPR022941">
    <property type="entry name" value="SRP54"/>
</dbReference>
<dbReference type="PANTHER" id="PTHR11564">
    <property type="entry name" value="SIGNAL RECOGNITION PARTICLE 54K PROTEIN SRP54"/>
    <property type="match status" value="1"/>
</dbReference>
<evidence type="ECO:0000259" key="3">
    <source>
        <dbReference type="PROSITE" id="PS00300"/>
    </source>
</evidence>
<dbReference type="GO" id="GO:0048500">
    <property type="term" value="C:signal recognition particle"/>
    <property type="evidence" value="ECO:0007669"/>
    <property type="project" value="InterPro"/>
</dbReference>
<evidence type="ECO:0000256" key="2">
    <source>
        <dbReference type="ARBA" id="ARBA00023134"/>
    </source>
</evidence>
<protein>
    <submittedName>
        <fullName evidence="4">Unannotated protein</fullName>
    </submittedName>
</protein>